<dbReference type="CDD" id="cd07501">
    <property type="entry name" value="HAD_MDP-1_like"/>
    <property type="match status" value="1"/>
</dbReference>
<dbReference type="InterPro" id="IPR023214">
    <property type="entry name" value="HAD_sf"/>
</dbReference>
<dbReference type="InterPro" id="IPR010033">
    <property type="entry name" value="HAD_SF_ppase_IIIC"/>
</dbReference>
<dbReference type="Proteomes" id="UP000035214">
    <property type="component" value="Unassembled WGS sequence"/>
</dbReference>
<dbReference type="Proteomes" id="UP000220210">
    <property type="component" value="Unassembled WGS sequence"/>
</dbReference>
<sequence length="359" mass="41993">MSKEIKCVVWDLDCTIWDGVLLESGTVTLKPGIYEIICELDRRGILQSVASKNNYEDAIAKLREFGIEEYFLYPEIHWNSKSSSIEKIRKNLNIGIDTFAFIDDQPFELEEVQSVHNDILCIHVNEYKSLLDLPRLQPKRITEDSRRRRLMYLENLKRTKDEEEYEGPKEEFLASLGMNFVISEAREEDLQRAEELTVRTNQLNSTGITYDYDELNYYRNHPDYLLLVCELSDKYGSYGKIGLTLVKRTEEADCLKLLLMSCRVMSRGVGTILLTYLMERTKQAGKRFLAEFRQTDRNRMMFVTYRLAGFKETSNENGILILEHNLENINPYPHYINIQFPETPTDVDRGEVEICNKQL</sequence>
<dbReference type="NCBIfam" id="TIGR01681">
    <property type="entry name" value="HAD-SF-IIIC"/>
    <property type="match status" value="1"/>
</dbReference>
<dbReference type="EMBL" id="LCYI01000022">
    <property type="protein sequence ID" value="KLA29466.1"/>
    <property type="molecule type" value="Genomic_DNA"/>
</dbReference>
<protein>
    <submittedName>
        <fullName evidence="1">Uncharacterized protein</fullName>
    </submittedName>
</protein>
<dbReference type="AlphaFoldDB" id="A0A0G8DF08"/>
<dbReference type="EMBL" id="NTSO01000040">
    <property type="protein sequence ID" value="PFF40089.1"/>
    <property type="molecule type" value="Genomic_DNA"/>
</dbReference>
<dbReference type="NCBIfam" id="TIGR01686">
    <property type="entry name" value="FkbH"/>
    <property type="match status" value="1"/>
</dbReference>
<reference evidence="2 4" key="2">
    <citation type="submission" date="2017-09" db="EMBL/GenBank/DDBJ databases">
        <title>Large-scale bioinformatics analysis of Bacillus genomes uncovers conserved roles of natural products in bacterial physiology.</title>
        <authorList>
            <consortium name="Agbiome Team Llc"/>
            <person name="Bleich R.M."/>
            <person name="Kirk G.J."/>
            <person name="Santa Maria K.C."/>
            <person name="Allen S.E."/>
            <person name="Farag S."/>
            <person name="Shank E.A."/>
            <person name="Bowers A."/>
        </authorList>
    </citation>
    <scope>NUCLEOTIDE SEQUENCE [LARGE SCALE GENOMIC DNA]</scope>
    <source>
        <strain evidence="2 4">AFS020204</strain>
    </source>
</reference>
<dbReference type="SUPFAM" id="SSF56784">
    <property type="entry name" value="HAD-like"/>
    <property type="match status" value="1"/>
</dbReference>
<dbReference type="InterPro" id="IPR036412">
    <property type="entry name" value="HAD-like_sf"/>
</dbReference>
<dbReference type="InterPro" id="IPR010037">
    <property type="entry name" value="FkbH_domain"/>
</dbReference>
<dbReference type="Gene3D" id="3.40.50.1000">
    <property type="entry name" value="HAD superfamily/HAD-like"/>
    <property type="match status" value="1"/>
</dbReference>
<evidence type="ECO:0000313" key="4">
    <source>
        <dbReference type="Proteomes" id="UP000220210"/>
    </source>
</evidence>
<reference evidence="1 3" key="1">
    <citation type="submission" date="2015-04" db="EMBL/GenBank/DDBJ databases">
        <title>Draft Genome Sequences of Eight Spore-Forming Food Isolates of Bacillus cereus Genome sequencing.</title>
        <authorList>
            <person name="Krawcyk A.O."/>
            <person name="de Jong A."/>
            <person name="Eijlander R.T."/>
            <person name="Berendsen E.M."/>
            <person name="Holsappel S."/>
            <person name="Wells-Bennik M."/>
            <person name="Kuipers O.P."/>
        </authorList>
    </citation>
    <scope>NUCLEOTIDE SEQUENCE [LARGE SCALE GENOMIC DNA]</scope>
    <source>
        <strain evidence="1 3">B4077</strain>
    </source>
</reference>
<name>A0A0G8DF08_BACCE</name>
<gene>
    <name evidence="1" type="ORF">B4077_3526</name>
    <name evidence="2" type="ORF">CN357_33910</name>
</gene>
<dbReference type="GeneID" id="67469894"/>
<accession>A0A0G8DF08</accession>
<dbReference type="InterPro" id="IPR016181">
    <property type="entry name" value="Acyl_CoA_acyltransferase"/>
</dbReference>
<evidence type="ECO:0000313" key="3">
    <source>
        <dbReference type="Proteomes" id="UP000035214"/>
    </source>
</evidence>
<dbReference type="InterPro" id="IPR035679">
    <property type="entry name" value="MDP-1_euk"/>
</dbReference>
<evidence type="ECO:0000313" key="2">
    <source>
        <dbReference type="EMBL" id="PFF40089.1"/>
    </source>
</evidence>
<dbReference type="SUPFAM" id="SSF55729">
    <property type="entry name" value="Acyl-CoA N-acyltransferases (Nat)"/>
    <property type="match status" value="1"/>
</dbReference>
<dbReference type="RefSeq" id="WP_000031545.1">
    <property type="nucleotide sequence ID" value="NZ_CP011152.1"/>
</dbReference>
<dbReference type="SMR" id="A0A0G8DF08"/>
<dbReference type="PATRIC" id="fig|1396.428.peg.4626"/>
<proteinExistence type="predicted"/>
<organism evidence="1 3">
    <name type="scientific">Bacillus cereus</name>
    <dbReference type="NCBI Taxonomy" id="1396"/>
    <lineage>
        <taxon>Bacteria</taxon>
        <taxon>Bacillati</taxon>
        <taxon>Bacillota</taxon>
        <taxon>Bacilli</taxon>
        <taxon>Bacillales</taxon>
        <taxon>Bacillaceae</taxon>
        <taxon>Bacillus</taxon>
        <taxon>Bacillus cereus group</taxon>
    </lineage>
</organism>
<comment type="caution">
    <text evidence="1">The sequence shown here is derived from an EMBL/GenBank/DDBJ whole genome shotgun (WGS) entry which is preliminary data.</text>
</comment>
<evidence type="ECO:0000313" key="1">
    <source>
        <dbReference type="EMBL" id="KLA29466.1"/>
    </source>
</evidence>